<name>A0A8S0SHD8_OLEEU</name>
<organism evidence="1 2">
    <name type="scientific">Olea europaea subsp. europaea</name>
    <dbReference type="NCBI Taxonomy" id="158383"/>
    <lineage>
        <taxon>Eukaryota</taxon>
        <taxon>Viridiplantae</taxon>
        <taxon>Streptophyta</taxon>
        <taxon>Embryophyta</taxon>
        <taxon>Tracheophyta</taxon>
        <taxon>Spermatophyta</taxon>
        <taxon>Magnoliopsida</taxon>
        <taxon>eudicotyledons</taxon>
        <taxon>Gunneridae</taxon>
        <taxon>Pentapetalae</taxon>
        <taxon>asterids</taxon>
        <taxon>lamiids</taxon>
        <taxon>Lamiales</taxon>
        <taxon>Oleaceae</taxon>
        <taxon>Oleeae</taxon>
        <taxon>Olea</taxon>
    </lineage>
</organism>
<gene>
    <name evidence="1" type="ORF">OLEA9_A114319</name>
</gene>
<proteinExistence type="predicted"/>
<evidence type="ECO:0000313" key="1">
    <source>
        <dbReference type="EMBL" id="CAA2991085.1"/>
    </source>
</evidence>
<dbReference type="Gramene" id="OE9A114319T1">
    <property type="protein sequence ID" value="OE9A114319C1"/>
    <property type="gene ID" value="OE9A114319"/>
</dbReference>
<keyword evidence="2" id="KW-1185">Reference proteome</keyword>
<sequence>FSHDRNQSRYAPIVTDRADRGPRFEGDLAWPHARPASITLLIVVGATHPLEGGQTSQAAKGAIVDGRDSPPKELSMTVLGGYFRWLLLLVLQVAARESVPQDKRAPCAVCLLGPPVIVCVPPRRFGVRGAALAARFGCPGVLANFIANNQAVWRRRSGRERVCVCVGMVAELGKTVCQFELFFPVRNWRLGRTELARLDNCKLLDCPETTGWFCPIPEEVKGRDASPTRSQTYGPS</sequence>
<feature type="non-terminal residue" evidence="1">
    <location>
        <position position="1"/>
    </location>
</feature>
<accession>A0A8S0SHD8</accession>
<dbReference type="AlphaFoldDB" id="A0A8S0SHD8"/>
<protein>
    <submittedName>
        <fullName evidence="1">Uncharacterized protein</fullName>
    </submittedName>
</protein>
<dbReference type="EMBL" id="CACTIH010004689">
    <property type="protein sequence ID" value="CAA2991085.1"/>
    <property type="molecule type" value="Genomic_DNA"/>
</dbReference>
<evidence type="ECO:0000313" key="2">
    <source>
        <dbReference type="Proteomes" id="UP000594638"/>
    </source>
</evidence>
<reference evidence="1 2" key="1">
    <citation type="submission" date="2019-12" db="EMBL/GenBank/DDBJ databases">
        <authorList>
            <person name="Alioto T."/>
            <person name="Alioto T."/>
            <person name="Gomez Garrido J."/>
        </authorList>
    </citation>
    <scope>NUCLEOTIDE SEQUENCE [LARGE SCALE GENOMIC DNA]</scope>
</reference>
<comment type="caution">
    <text evidence="1">The sequence shown here is derived from an EMBL/GenBank/DDBJ whole genome shotgun (WGS) entry which is preliminary data.</text>
</comment>
<dbReference type="Proteomes" id="UP000594638">
    <property type="component" value="Unassembled WGS sequence"/>
</dbReference>